<reference evidence="2 3" key="1">
    <citation type="submission" date="2010-10" db="EMBL/GenBank/DDBJ databases">
        <title>Complete sequence of Mesorhizobium opportunistum WSM2075.</title>
        <authorList>
            <consortium name="US DOE Joint Genome Institute"/>
            <person name="Lucas S."/>
            <person name="Copeland A."/>
            <person name="Lapidus A."/>
            <person name="Cheng J.-F."/>
            <person name="Bruce D."/>
            <person name="Goodwin L."/>
            <person name="Pitluck S."/>
            <person name="Chertkov O."/>
            <person name="Misra M."/>
            <person name="Detter J.C."/>
            <person name="Han C."/>
            <person name="Tapia R."/>
            <person name="Land M."/>
            <person name="Hauser L."/>
            <person name="Kyrpides N."/>
            <person name="Ovchinnikova G."/>
            <person name="Mavrommatis K.M."/>
            <person name="Tiwari R.P."/>
            <person name="Howieson J.G."/>
            <person name="O'Hara G.W."/>
            <person name="Nandasena K.G."/>
            <person name="Woyke T."/>
        </authorList>
    </citation>
    <scope>NUCLEOTIDE SEQUENCE [LARGE SCALE GENOMIC DNA]</scope>
    <source>
        <strain evidence="3">LMG 24607 / HAMBI 3007 / WSM2075</strain>
    </source>
</reference>
<name>F7Y6U2_MESOW</name>
<organism evidence="2 3">
    <name type="scientific">Mesorhizobium opportunistum (strain LMG 24607 / HAMBI 3007 / WSM2075)</name>
    <dbReference type="NCBI Taxonomy" id="536019"/>
    <lineage>
        <taxon>Bacteria</taxon>
        <taxon>Pseudomonadati</taxon>
        <taxon>Pseudomonadota</taxon>
        <taxon>Alphaproteobacteria</taxon>
        <taxon>Hyphomicrobiales</taxon>
        <taxon>Phyllobacteriaceae</taxon>
        <taxon>Mesorhizobium</taxon>
    </lineage>
</organism>
<evidence type="ECO:0000313" key="3">
    <source>
        <dbReference type="Proteomes" id="UP000001623"/>
    </source>
</evidence>
<dbReference type="KEGG" id="mop:Mesop_2958"/>
<accession>F7Y6U2</accession>
<dbReference type="AlphaFoldDB" id="F7Y6U2"/>
<dbReference type="Proteomes" id="UP000001623">
    <property type="component" value="Chromosome"/>
</dbReference>
<evidence type="ECO:0000256" key="1">
    <source>
        <dbReference type="SAM" id="Phobius"/>
    </source>
</evidence>
<protein>
    <submittedName>
        <fullName evidence="2">Uncharacterized protein</fullName>
    </submittedName>
</protein>
<keyword evidence="1" id="KW-0812">Transmembrane</keyword>
<keyword evidence="1" id="KW-0472">Membrane</keyword>
<feature type="transmembrane region" description="Helical" evidence="1">
    <location>
        <begin position="50"/>
        <end position="73"/>
    </location>
</feature>
<sequence>MLFAVVGVASLSLLIGLKFRAPAIIVATLVVILMGIITGSVLQLSVRTTIGSTLCLVLVAQTFYLIGLAIGLLRHRTR</sequence>
<dbReference type="RefSeq" id="WP_013894102.1">
    <property type="nucleotide sequence ID" value="NC_015675.1"/>
</dbReference>
<feature type="transmembrane region" description="Helical" evidence="1">
    <location>
        <begin position="21"/>
        <end position="44"/>
    </location>
</feature>
<proteinExistence type="predicted"/>
<gene>
    <name evidence="2" type="ordered locus">Mesop_2958</name>
</gene>
<evidence type="ECO:0000313" key="2">
    <source>
        <dbReference type="EMBL" id="AEH87412.1"/>
    </source>
</evidence>
<keyword evidence="1" id="KW-1133">Transmembrane helix</keyword>
<dbReference type="EMBL" id="CP002279">
    <property type="protein sequence ID" value="AEH87412.1"/>
    <property type="molecule type" value="Genomic_DNA"/>
</dbReference>
<dbReference type="HOGENOM" id="CLU_2617903_0_0_5"/>